<evidence type="ECO:0000313" key="2">
    <source>
        <dbReference type="Proteomes" id="UP001430953"/>
    </source>
</evidence>
<protein>
    <submittedName>
        <fullName evidence="1">Uncharacterized protein</fullName>
    </submittedName>
</protein>
<evidence type="ECO:0000313" key="1">
    <source>
        <dbReference type="EMBL" id="KAL0116432.1"/>
    </source>
</evidence>
<dbReference type="EMBL" id="JADYXP020000009">
    <property type="protein sequence ID" value="KAL0116432.1"/>
    <property type="molecule type" value="Genomic_DNA"/>
</dbReference>
<proteinExistence type="predicted"/>
<sequence length="114" mass="12787">MKEAILEKLSEGLETQNLQSKISKWLAGAKIEKYLSYSQAWTDAGISIGPILFRRTNKTGPILAEKRQPRLAVTWVPRLGPTLALVSARRYHSVVQPSLSQFWLTIPGQAWQLG</sequence>
<dbReference type="AlphaFoldDB" id="A0AAW2FLZ2"/>
<gene>
    <name evidence="1" type="ORF">PUN28_009817</name>
</gene>
<comment type="caution">
    <text evidence="1">The sequence shown here is derived from an EMBL/GenBank/DDBJ whole genome shotgun (WGS) entry which is preliminary data.</text>
</comment>
<reference evidence="1 2" key="1">
    <citation type="submission" date="2023-03" db="EMBL/GenBank/DDBJ databases">
        <title>High recombination rates correlate with genetic variation in Cardiocondyla obscurior ants.</title>
        <authorList>
            <person name="Errbii M."/>
        </authorList>
    </citation>
    <scope>NUCLEOTIDE SEQUENCE [LARGE SCALE GENOMIC DNA]</scope>
    <source>
        <strain evidence="1">Alpha-2009</strain>
        <tissue evidence="1">Whole body</tissue>
    </source>
</reference>
<name>A0AAW2FLZ2_9HYME</name>
<keyword evidence="2" id="KW-1185">Reference proteome</keyword>
<dbReference type="Proteomes" id="UP001430953">
    <property type="component" value="Unassembled WGS sequence"/>
</dbReference>
<accession>A0AAW2FLZ2</accession>
<organism evidence="1 2">
    <name type="scientific">Cardiocondyla obscurior</name>
    <dbReference type="NCBI Taxonomy" id="286306"/>
    <lineage>
        <taxon>Eukaryota</taxon>
        <taxon>Metazoa</taxon>
        <taxon>Ecdysozoa</taxon>
        <taxon>Arthropoda</taxon>
        <taxon>Hexapoda</taxon>
        <taxon>Insecta</taxon>
        <taxon>Pterygota</taxon>
        <taxon>Neoptera</taxon>
        <taxon>Endopterygota</taxon>
        <taxon>Hymenoptera</taxon>
        <taxon>Apocrita</taxon>
        <taxon>Aculeata</taxon>
        <taxon>Formicoidea</taxon>
        <taxon>Formicidae</taxon>
        <taxon>Myrmicinae</taxon>
        <taxon>Cardiocondyla</taxon>
    </lineage>
</organism>